<evidence type="ECO:0000256" key="3">
    <source>
        <dbReference type="ARBA" id="ARBA00022538"/>
    </source>
</evidence>
<dbReference type="HAMAP" id="MF_00276">
    <property type="entry name" value="KdpC"/>
    <property type="match status" value="1"/>
</dbReference>
<keyword evidence="8 11" id="KW-1133">Transmembrane helix</keyword>
<proteinExistence type="inferred from homology"/>
<evidence type="ECO:0000313" key="14">
    <source>
        <dbReference type="Proteomes" id="UP000661077"/>
    </source>
</evidence>
<evidence type="ECO:0000256" key="4">
    <source>
        <dbReference type="ARBA" id="ARBA00022692"/>
    </source>
</evidence>
<evidence type="ECO:0000256" key="1">
    <source>
        <dbReference type="ARBA" id="ARBA00022448"/>
    </source>
</evidence>
<accession>A0ABS1WY99</accession>
<keyword evidence="7 11" id="KW-0630">Potassium</keyword>
<dbReference type="PANTHER" id="PTHR30042">
    <property type="entry name" value="POTASSIUM-TRANSPORTING ATPASE C CHAIN"/>
    <property type="match status" value="1"/>
</dbReference>
<protein>
    <recommendedName>
        <fullName evidence="11">Potassium-transporting ATPase KdpC subunit</fullName>
    </recommendedName>
    <alternativeName>
        <fullName evidence="11">ATP phosphohydrolase [potassium-transporting] C chain</fullName>
    </alternativeName>
    <alternativeName>
        <fullName evidence="11">Potassium-binding and translocating subunit C</fullName>
    </alternativeName>
    <alternativeName>
        <fullName evidence="11">Potassium-translocating ATPase C chain</fullName>
    </alternativeName>
</protein>
<evidence type="ECO:0000256" key="8">
    <source>
        <dbReference type="ARBA" id="ARBA00022989"/>
    </source>
</evidence>
<comment type="function">
    <text evidence="11">Part of the high-affinity ATP-driven potassium transport (or Kdp) system, which catalyzes the hydrolysis of ATP coupled with the electrogenic transport of potassium into the cytoplasm. This subunit acts as a catalytic chaperone that increases the ATP-binding affinity of the ATP-hydrolyzing subunit KdpB by the formation of a transient KdpB/KdpC/ATP ternary complex.</text>
</comment>
<keyword evidence="5 11" id="KW-0547">Nucleotide-binding</keyword>
<sequence>MSELRPALTVFVLLTLLTGVVYPAAITSVGQLAFNSQVNGSQIQQGERVVGSRLLGQPFTSPKYFWSRPSATAPQPYNGAVSSGSNQGPTNPALQSAVSDRIAALRGVDPGNDAPVPVDLVTASASGLDPHISPAAAEYQVARVARHRNASEHEIRRLVQQATQGRTLGILGEPRVNVLELNLLLDAQLGR</sequence>
<dbReference type="Proteomes" id="UP000661077">
    <property type="component" value="Unassembled WGS sequence"/>
</dbReference>
<keyword evidence="1 11" id="KW-0813">Transport</keyword>
<gene>
    <name evidence="11 13" type="primary">kdpC</name>
    <name evidence="13" type="ORF">JM946_14390</name>
</gene>
<evidence type="ECO:0000256" key="7">
    <source>
        <dbReference type="ARBA" id="ARBA00022958"/>
    </source>
</evidence>
<keyword evidence="2 11" id="KW-1003">Cell membrane</keyword>
<reference evidence="13 14" key="1">
    <citation type="journal article" date="2021" name="Int. J. Syst. Evol. Microbiol.">
        <title>Steroidobacter gossypii sp. nov., isolated from soil of cotton cropping field.</title>
        <authorList>
            <person name="Huang R."/>
            <person name="Yang S."/>
            <person name="Zhen C."/>
            <person name="Liu W."/>
        </authorList>
    </citation>
    <scope>NUCLEOTIDE SEQUENCE [LARGE SCALE GENOMIC DNA]</scope>
    <source>
        <strain evidence="13 14">S1-65</strain>
    </source>
</reference>
<feature type="region of interest" description="Disordered" evidence="12">
    <location>
        <begin position="76"/>
        <end position="95"/>
    </location>
</feature>
<evidence type="ECO:0000256" key="11">
    <source>
        <dbReference type="HAMAP-Rule" id="MF_00276"/>
    </source>
</evidence>
<comment type="similarity">
    <text evidence="11">Belongs to the KdpC family.</text>
</comment>
<evidence type="ECO:0000256" key="5">
    <source>
        <dbReference type="ARBA" id="ARBA00022741"/>
    </source>
</evidence>
<comment type="subcellular location">
    <subcellularLocation>
        <location evidence="11">Cell membrane</location>
        <topology evidence="11">Single-pass membrane protein</topology>
    </subcellularLocation>
</comment>
<keyword evidence="4 11" id="KW-0812">Transmembrane</keyword>
<keyword evidence="6 11" id="KW-0067">ATP-binding</keyword>
<keyword evidence="14" id="KW-1185">Reference proteome</keyword>
<evidence type="ECO:0000313" key="13">
    <source>
        <dbReference type="EMBL" id="MBM0105917.1"/>
    </source>
</evidence>
<comment type="subunit">
    <text evidence="11">The system is composed of three essential subunits: KdpA, KdpB and KdpC.</text>
</comment>
<evidence type="ECO:0000256" key="6">
    <source>
        <dbReference type="ARBA" id="ARBA00022840"/>
    </source>
</evidence>
<dbReference type="RefSeq" id="WP_203167993.1">
    <property type="nucleotide sequence ID" value="NZ_JAEVLS010000003.1"/>
</dbReference>
<keyword evidence="10 11" id="KW-0472">Membrane</keyword>
<keyword evidence="9 11" id="KW-0406">Ion transport</keyword>
<dbReference type="NCBIfam" id="TIGR00681">
    <property type="entry name" value="kdpC"/>
    <property type="match status" value="1"/>
</dbReference>
<comment type="caution">
    <text evidence="13">The sequence shown here is derived from an EMBL/GenBank/DDBJ whole genome shotgun (WGS) entry which is preliminary data.</text>
</comment>
<dbReference type="EMBL" id="JAEVLS010000003">
    <property type="protein sequence ID" value="MBM0105917.1"/>
    <property type="molecule type" value="Genomic_DNA"/>
</dbReference>
<evidence type="ECO:0000256" key="2">
    <source>
        <dbReference type="ARBA" id="ARBA00022475"/>
    </source>
</evidence>
<keyword evidence="3 11" id="KW-0633">Potassium transport</keyword>
<organism evidence="13 14">
    <name type="scientific">Steroidobacter gossypii</name>
    <dbReference type="NCBI Taxonomy" id="2805490"/>
    <lineage>
        <taxon>Bacteria</taxon>
        <taxon>Pseudomonadati</taxon>
        <taxon>Pseudomonadota</taxon>
        <taxon>Gammaproteobacteria</taxon>
        <taxon>Steroidobacterales</taxon>
        <taxon>Steroidobacteraceae</taxon>
        <taxon>Steroidobacter</taxon>
    </lineage>
</organism>
<dbReference type="Pfam" id="PF02669">
    <property type="entry name" value="KdpC"/>
    <property type="match status" value="1"/>
</dbReference>
<name>A0ABS1WY99_9GAMM</name>
<dbReference type="InterPro" id="IPR003820">
    <property type="entry name" value="KdpC"/>
</dbReference>
<dbReference type="PIRSF" id="PIRSF001296">
    <property type="entry name" value="K_ATPase_KdpC"/>
    <property type="match status" value="1"/>
</dbReference>
<evidence type="ECO:0000256" key="9">
    <source>
        <dbReference type="ARBA" id="ARBA00023065"/>
    </source>
</evidence>
<dbReference type="NCBIfam" id="NF001454">
    <property type="entry name" value="PRK00315.1"/>
    <property type="match status" value="1"/>
</dbReference>
<evidence type="ECO:0000256" key="12">
    <source>
        <dbReference type="SAM" id="MobiDB-lite"/>
    </source>
</evidence>
<evidence type="ECO:0000256" key="10">
    <source>
        <dbReference type="ARBA" id="ARBA00023136"/>
    </source>
</evidence>
<dbReference type="PANTHER" id="PTHR30042:SF2">
    <property type="entry name" value="POTASSIUM-TRANSPORTING ATPASE KDPC SUBUNIT"/>
    <property type="match status" value="1"/>
</dbReference>